<keyword evidence="1" id="KW-0812">Transmembrane</keyword>
<comment type="caution">
    <text evidence="2">The sequence shown here is derived from an EMBL/GenBank/DDBJ whole genome shotgun (WGS) entry which is preliminary data.</text>
</comment>
<proteinExistence type="predicted"/>
<dbReference type="EMBL" id="NNAY01004817">
    <property type="protein sequence ID" value="OXU17374.1"/>
    <property type="molecule type" value="Genomic_DNA"/>
</dbReference>
<dbReference type="Proteomes" id="UP000215335">
    <property type="component" value="Unassembled WGS sequence"/>
</dbReference>
<feature type="transmembrane region" description="Helical" evidence="1">
    <location>
        <begin position="416"/>
        <end position="437"/>
    </location>
</feature>
<dbReference type="AlphaFoldDB" id="A0A232EGB0"/>
<organism evidence="2 3">
    <name type="scientific">Trichomalopsis sarcophagae</name>
    <dbReference type="NCBI Taxonomy" id="543379"/>
    <lineage>
        <taxon>Eukaryota</taxon>
        <taxon>Metazoa</taxon>
        <taxon>Ecdysozoa</taxon>
        <taxon>Arthropoda</taxon>
        <taxon>Hexapoda</taxon>
        <taxon>Insecta</taxon>
        <taxon>Pterygota</taxon>
        <taxon>Neoptera</taxon>
        <taxon>Endopterygota</taxon>
        <taxon>Hymenoptera</taxon>
        <taxon>Apocrita</taxon>
        <taxon>Proctotrupomorpha</taxon>
        <taxon>Chalcidoidea</taxon>
        <taxon>Pteromalidae</taxon>
        <taxon>Pteromalinae</taxon>
        <taxon>Trichomalopsis</taxon>
    </lineage>
</organism>
<keyword evidence="3" id="KW-1185">Reference proteome</keyword>
<reference evidence="2 3" key="1">
    <citation type="journal article" date="2017" name="Curr. Biol.">
        <title>The Evolution of Venom by Co-option of Single-Copy Genes.</title>
        <authorList>
            <person name="Martinson E.O."/>
            <person name="Mrinalini"/>
            <person name="Kelkar Y.D."/>
            <person name="Chang C.H."/>
            <person name="Werren J.H."/>
        </authorList>
    </citation>
    <scope>NUCLEOTIDE SEQUENCE [LARGE SCALE GENOMIC DNA]</scope>
    <source>
        <strain evidence="2 3">Alberta</strain>
        <tissue evidence="2">Whole body</tissue>
    </source>
</reference>
<protein>
    <submittedName>
        <fullName evidence="2">Uncharacterized protein</fullName>
    </submittedName>
</protein>
<name>A0A232EGB0_9HYME</name>
<evidence type="ECO:0000313" key="3">
    <source>
        <dbReference type="Proteomes" id="UP000215335"/>
    </source>
</evidence>
<evidence type="ECO:0000256" key="1">
    <source>
        <dbReference type="SAM" id="Phobius"/>
    </source>
</evidence>
<sequence>MIQAQQRYQIDIRSSPSSAAARSDLNWLRHLKERVFNCCSFKLVVINVHKSPKYTGYLNQLIPEISHDSQILAVSPANTYPSLDVIYSTDLSVLTIAFIELKSNTNSKSLQIRIFKTIRAIGLEKKYLIFIHHSSDISSSKIEIDLLNLYFQKFTILKDLDLKVLEIVEYPRKSSSVFYEEQKPSGIFVHSYNFFAKSYSIIELSNIDCVFSKNLEFTNLNGRVLTMTLHPNPPSVDADFEVNGCYDPKTLIGPQGLILRAIAKSYNFTWRILASESVSVNPSDNLARALVVNRNCKVSSNFMTLKLAIADIIGNFGHMPYLSGGAQDSILKLLKVAHTRLIDPLVVVVPIIPGNPMNISEDFLVLLGFAIVIIVILRITTRVVKLNNKFWTTENIFRAIFGIDVADNTIKISERILLGCLFIISIFYSADIIDAIFDAIEINSNRKSVNNLEQLDEAGITLMINKHYAQLLRLSEDPLVKKLAENAKSSFFTKNYECVNELVLKHQKNQSLDDDLSVYP</sequence>
<gene>
    <name evidence="2" type="ORF">TSAR_002638</name>
</gene>
<keyword evidence="1" id="KW-1133">Transmembrane helix</keyword>
<keyword evidence="1" id="KW-0472">Membrane</keyword>
<accession>A0A232EGB0</accession>
<evidence type="ECO:0000313" key="2">
    <source>
        <dbReference type="EMBL" id="OXU17374.1"/>
    </source>
</evidence>
<feature type="transmembrane region" description="Helical" evidence="1">
    <location>
        <begin position="363"/>
        <end position="380"/>
    </location>
</feature>